<keyword evidence="2" id="KW-0378">Hydrolase</keyword>
<reference evidence="4" key="1">
    <citation type="journal article" date="2014" name="Front. Microbiol.">
        <title>High frequency of phylogenetically diverse reductive dehalogenase-homologous genes in deep subseafloor sedimentary metagenomes.</title>
        <authorList>
            <person name="Kawai M."/>
            <person name="Futagami T."/>
            <person name="Toyoda A."/>
            <person name="Takaki Y."/>
            <person name="Nishi S."/>
            <person name="Hori S."/>
            <person name="Arai W."/>
            <person name="Tsubouchi T."/>
            <person name="Morono Y."/>
            <person name="Uchiyama I."/>
            <person name="Ito T."/>
            <person name="Fujiyama A."/>
            <person name="Inagaki F."/>
            <person name="Takami H."/>
        </authorList>
    </citation>
    <scope>NUCLEOTIDE SEQUENCE</scope>
    <source>
        <strain evidence="4">Expedition CK06-06</strain>
    </source>
</reference>
<dbReference type="SUPFAM" id="SSF53649">
    <property type="entry name" value="Alkaline phosphatase-like"/>
    <property type="match status" value="1"/>
</dbReference>
<dbReference type="Pfam" id="PF16347">
    <property type="entry name" value="SGSH_C"/>
    <property type="match status" value="1"/>
</dbReference>
<evidence type="ECO:0000256" key="1">
    <source>
        <dbReference type="ARBA" id="ARBA00022723"/>
    </source>
</evidence>
<gene>
    <name evidence="4" type="ORF">S06H3_39278</name>
</gene>
<proteinExistence type="predicted"/>
<dbReference type="PANTHER" id="PTHR45953:SF1">
    <property type="entry name" value="IDURONATE 2-SULFATASE"/>
    <property type="match status" value="1"/>
</dbReference>
<comment type="caution">
    <text evidence="4">The sequence shown here is derived from an EMBL/GenBank/DDBJ whole genome shotgun (WGS) entry which is preliminary data.</text>
</comment>
<evidence type="ECO:0000313" key="4">
    <source>
        <dbReference type="EMBL" id="GAI43296.1"/>
    </source>
</evidence>
<sequence length="250" mass="28934">FIDPEKITLALPTEEELKTKPRFERENLHIYAGGLDLTKEQIGICRGTYYGMVSLVDVQVGRLVECLKKAGLINNTIIAINSDQGFQLGEHGLWKKRVFYEQNVCVPLIISCTELLPSGKVIDEPVEMVDFLPTLMELCGLAVPNSIRGWSLMPLIRGDIKQWRPACFCEIDHSMSMYEELRQGTGRRVMVRTKQWKMIYFMDERVPDKDGALYNLKKDPNEKENLYAKRQYRHIIKHLEGLAEKWDQKN</sequence>
<accession>X1PL80</accession>
<name>X1PL80_9ZZZZ</name>
<evidence type="ECO:0000259" key="3">
    <source>
        <dbReference type="Pfam" id="PF16347"/>
    </source>
</evidence>
<dbReference type="AlphaFoldDB" id="X1PL80"/>
<dbReference type="InterPro" id="IPR017850">
    <property type="entry name" value="Alkaline_phosphatase_core_sf"/>
</dbReference>
<feature type="domain" description="N-sulphoglucosamine sulphohydrolase C-terminal" evidence="3">
    <location>
        <begin position="89"/>
        <end position="241"/>
    </location>
</feature>
<evidence type="ECO:0000256" key="2">
    <source>
        <dbReference type="ARBA" id="ARBA00022801"/>
    </source>
</evidence>
<dbReference type="GO" id="GO:0005737">
    <property type="term" value="C:cytoplasm"/>
    <property type="evidence" value="ECO:0007669"/>
    <property type="project" value="TreeGrafter"/>
</dbReference>
<organism evidence="4">
    <name type="scientific">marine sediment metagenome</name>
    <dbReference type="NCBI Taxonomy" id="412755"/>
    <lineage>
        <taxon>unclassified sequences</taxon>
        <taxon>metagenomes</taxon>
        <taxon>ecological metagenomes</taxon>
    </lineage>
</organism>
<dbReference type="PANTHER" id="PTHR45953">
    <property type="entry name" value="IDURONATE 2-SULFATASE"/>
    <property type="match status" value="1"/>
</dbReference>
<feature type="non-terminal residue" evidence="4">
    <location>
        <position position="1"/>
    </location>
</feature>
<dbReference type="GO" id="GO:0046872">
    <property type="term" value="F:metal ion binding"/>
    <property type="evidence" value="ECO:0007669"/>
    <property type="project" value="UniProtKB-KW"/>
</dbReference>
<dbReference type="Gene3D" id="3.40.720.10">
    <property type="entry name" value="Alkaline Phosphatase, subunit A"/>
    <property type="match status" value="1"/>
</dbReference>
<keyword evidence="1" id="KW-0479">Metal-binding</keyword>
<dbReference type="EMBL" id="BARV01024010">
    <property type="protein sequence ID" value="GAI43296.1"/>
    <property type="molecule type" value="Genomic_DNA"/>
</dbReference>
<dbReference type="InterPro" id="IPR032506">
    <property type="entry name" value="SGSH_C"/>
</dbReference>
<protein>
    <recommendedName>
        <fullName evidence="3">N-sulphoglucosamine sulphohydrolase C-terminal domain-containing protein</fullName>
    </recommendedName>
</protein>
<dbReference type="GO" id="GO:0008484">
    <property type="term" value="F:sulfuric ester hydrolase activity"/>
    <property type="evidence" value="ECO:0007669"/>
    <property type="project" value="TreeGrafter"/>
</dbReference>